<dbReference type="PROSITE" id="PS00584">
    <property type="entry name" value="PFKB_KINASES_2"/>
    <property type="match status" value="1"/>
</dbReference>
<evidence type="ECO:0000256" key="2">
    <source>
        <dbReference type="ARBA" id="ARBA00022777"/>
    </source>
</evidence>
<dbReference type="InterPro" id="IPR002173">
    <property type="entry name" value="Carboh/pur_kinase_PfkB_CS"/>
</dbReference>
<evidence type="ECO:0000256" key="1">
    <source>
        <dbReference type="ARBA" id="ARBA00022679"/>
    </source>
</evidence>
<dbReference type="PANTHER" id="PTHR46969">
    <property type="entry name" value="BIFUNCTIONAL PROTEIN HLDE"/>
    <property type="match status" value="1"/>
</dbReference>
<dbReference type="InterPro" id="IPR029056">
    <property type="entry name" value="Ribokinase-like"/>
</dbReference>
<dbReference type="Pfam" id="PF00294">
    <property type="entry name" value="PfkB"/>
    <property type="match status" value="1"/>
</dbReference>
<dbReference type="GO" id="GO:0033786">
    <property type="term" value="F:heptose-1-phosphate adenylyltransferase activity"/>
    <property type="evidence" value="ECO:0007669"/>
    <property type="project" value="TreeGrafter"/>
</dbReference>
<dbReference type="SUPFAM" id="SSF53613">
    <property type="entry name" value="Ribokinase-like"/>
    <property type="match status" value="1"/>
</dbReference>
<dbReference type="AlphaFoldDB" id="X1LYL0"/>
<evidence type="ECO:0000259" key="3">
    <source>
        <dbReference type="Pfam" id="PF00294"/>
    </source>
</evidence>
<evidence type="ECO:0000313" key="4">
    <source>
        <dbReference type="EMBL" id="GAH99218.1"/>
    </source>
</evidence>
<feature type="domain" description="Carbohydrate kinase PfkB" evidence="3">
    <location>
        <begin position="21"/>
        <end position="69"/>
    </location>
</feature>
<dbReference type="GO" id="GO:0005829">
    <property type="term" value="C:cytosol"/>
    <property type="evidence" value="ECO:0007669"/>
    <property type="project" value="TreeGrafter"/>
</dbReference>
<protein>
    <recommendedName>
        <fullName evidence="3">Carbohydrate kinase PfkB domain-containing protein</fullName>
    </recommendedName>
</protein>
<keyword evidence="2" id="KW-0418">Kinase</keyword>
<accession>X1LYL0</accession>
<proteinExistence type="predicted"/>
<dbReference type="GO" id="GO:0033785">
    <property type="term" value="F:heptose 7-phosphate kinase activity"/>
    <property type="evidence" value="ECO:0007669"/>
    <property type="project" value="TreeGrafter"/>
</dbReference>
<organism evidence="4">
    <name type="scientific">marine sediment metagenome</name>
    <dbReference type="NCBI Taxonomy" id="412755"/>
    <lineage>
        <taxon>unclassified sequences</taxon>
        <taxon>metagenomes</taxon>
        <taxon>ecological metagenomes</taxon>
    </lineage>
</organism>
<dbReference type="Gene3D" id="3.40.1190.20">
    <property type="match status" value="1"/>
</dbReference>
<dbReference type="InterPro" id="IPR011611">
    <property type="entry name" value="PfkB_dom"/>
</dbReference>
<dbReference type="PANTHER" id="PTHR46969:SF1">
    <property type="entry name" value="BIFUNCTIONAL PROTEIN HLDE"/>
    <property type="match status" value="1"/>
</dbReference>
<name>X1LYL0_9ZZZZ</name>
<comment type="caution">
    <text evidence="4">The sequence shown here is derived from an EMBL/GenBank/DDBJ whole genome shotgun (WGS) entry which is preliminary data.</text>
</comment>
<reference evidence="4" key="1">
    <citation type="journal article" date="2014" name="Front. Microbiol.">
        <title>High frequency of phylogenetically diverse reductive dehalogenase-homologous genes in deep subseafloor sedimentary metagenomes.</title>
        <authorList>
            <person name="Kawai M."/>
            <person name="Futagami T."/>
            <person name="Toyoda A."/>
            <person name="Takaki Y."/>
            <person name="Nishi S."/>
            <person name="Hori S."/>
            <person name="Arai W."/>
            <person name="Tsubouchi T."/>
            <person name="Morono Y."/>
            <person name="Uchiyama I."/>
            <person name="Ito T."/>
            <person name="Fujiyama A."/>
            <person name="Inagaki F."/>
            <person name="Takami H."/>
        </authorList>
    </citation>
    <scope>NUCLEOTIDE SEQUENCE</scope>
    <source>
        <strain evidence="4">Expedition CK06-06</strain>
    </source>
</reference>
<dbReference type="EMBL" id="BARU01047427">
    <property type="protein sequence ID" value="GAH99218.1"/>
    <property type="molecule type" value="Genomic_DNA"/>
</dbReference>
<feature type="non-terminal residue" evidence="4">
    <location>
        <position position="1"/>
    </location>
</feature>
<gene>
    <name evidence="4" type="ORF">S03H2_71072</name>
</gene>
<sequence length="80" mass="7941">SGNCENLAEQPGADYALPVVQEVFDVSGAGDTVIGAFSLALASGASMKEAADVSNYAAGIVVGKVGVAVATQQELLEKIG</sequence>
<keyword evidence="1" id="KW-0808">Transferase</keyword>